<dbReference type="RefSeq" id="WP_342190296.1">
    <property type="nucleotide sequence ID" value="NZ_CP151726.1"/>
</dbReference>
<feature type="compositionally biased region" description="Polar residues" evidence="6">
    <location>
        <begin position="53"/>
        <end position="63"/>
    </location>
</feature>
<dbReference type="GO" id="GO:0051539">
    <property type="term" value="F:4 iron, 4 sulfur cluster binding"/>
    <property type="evidence" value="ECO:0007669"/>
    <property type="project" value="UniProtKB-KW"/>
</dbReference>
<keyword evidence="3" id="KW-0560">Oxidoreductase</keyword>
<comment type="caution">
    <text evidence="7">The sequence shown here is derived from an EMBL/GenBank/DDBJ whole genome shotgun (WGS) entry which is preliminary data.</text>
</comment>
<dbReference type="PROSITE" id="PS51318">
    <property type="entry name" value="TAT"/>
    <property type="match status" value="1"/>
</dbReference>
<protein>
    <submittedName>
        <fullName evidence="7">Ribulose-1,5-biphosphate synthetase</fullName>
    </submittedName>
</protein>
<evidence type="ECO:0000256" key="3">
    <source>
        <dbReference type="ARBA" id="ARBA00023002"/>
    </source>
</evidence>
<evidence type="ECO:0000256" key="2">
    <source>
        <dbReference type="ARBA" id="ARBA00022723"/>
    </source>
</evidence>
<name>A0A5C6B3Q1_9BACT</name>
<dbReference type="EMBL" id="SJPN01000002">
    <property type="protein sequence ID" value="TWU06387.1"/>
    <property type="molecule type" value="Genomic_DNA"/>
</dbReference>
<dbReference type="Gene3D" id="3.50.50.60">
    <property type="entry name" value="FAD/NAD(P)-binding domain"/>
    <property type="match status" value="1"/>
</dbReference>
<dbReference type="GO" id="GO:0046872">
    <property type="term" value="F:metal ion binding"/>
    <property type="evidence" value="ECO:0007669"/>
    <property type="project" value="UniProtKB-KW"/>
</dbReference>
<feature type="region of interest" description="Disordered" evidence="6">
    <location>
        <begin position="34"/>
        <end position="63"/>
    </location>
</feature>
<sequence length="487" mass="51510">MMHDSKSRSRRHFLAATTAGLGIAGITRHGKAAEGASTQAGVPDPDIARGEVRSTNGELSSDGQRFVEATREIPIAAHCDVLVCGGGPAGIAAALAAARAGATVRLIELAGCLGGVWTAGLLTKILDSNNKTGIMAELLKLFRERGSSVAEQTGGTVYDPEIAKLVLEELLVDAGVKIMLHTRVAGAVVNSQNRLSVVVTESKSGRQAWTAERFIDCTGDGDLAAQAGCQFDLGIGQDCQCQPMSMLALLTGVDPESIGEFIRESGSGAKRNLLELMEQSGIHPSYRAPTLRHLHSGIYSIMTNHEYGVSAFDNEAISNATIASRREIHQIVSGLRKIGGPWKNIAVVATAEQIGVREGRRIRGRYQISSADLASGLRHEQAVCRATFPIDVHALSMAGDKEIDQSFKKDGLKPYDIPYPSLVAADVDGLLLAGRCISGDFIAHSSYRVTGNAVATGEAAGVAAARSIAMGVLPHELQWNELSRRDG</sequence>
<evidence type="ECO:0000256" key="5">
    <source>
        <dbReference type="ARBA" id="ARBA00023014"/>
    </source>
</evidence>
<dbReference type="SUPFAM" id="SSF51905">
    <property type="entry name" value="FAD/NAD(P)-binding domain"/>
    <property type="match status" value="1"/>
</dbReference>
<dbReference type="PANTHER" id="PTHR43498:SF1">
    <property type="entry name" value="COB--COM HETERODISULFIDE REDUCTASE IRON-SULFUR SUBUNIT A"/>
    <property type="match status" value="1"/>
</dbReference>
<dbReference type="GO" id="GO:0016491">
    <property type="term" value="F:oxidoreductase activity"/>
    <property type="evidence" value="ECO:0007669"/>
    <property type="project" value="UniProtKB-KW"/>
</dbReference>
<accession>A0A5C6B3Q1</accession>
<keyword evidence="5" id="KW-0411">Iron-sulfur</keyword>
<keyword evidence="8" id="KW-1185">Reference proteome</keyword>
<dbReference type="InterPro" id="IPR039650">
    <property type="entry name" value="HdrA-like"/>
</dbReference>
<evidence type="ECO:0000313" key="8">
    <source>
        <dbReference type="Proteomes" id="UP000320176"/>
    </source>
</evidence>
<dbReference type="Proteomes" id="UP000320176">
    <property type="component" value="Unassembled WGS sequence"/>
</dbReference>
<proteinExistence type="predicted"/>
<keyword evidence="2" id="KW-0479">Metal-binding</keyword>
<keyword evidence="1" id="KW-0004">4Fe-4S</keyword>
<reference evidence="7 8" key="1">
    <citation type="submission" date="2019-02" db="EMBL/GenBank/DDBJ databases">
        <title>Deep-cultivation of Planctomycetes and their phenomic and genomic characterization uncovers novel biology.</title>
        <authorList>
            <person name="Wiegand S."/>
            <person name="Jogler M."/>
            <person name="Boedeker C."/>
            <person name="Pinto D."/>
            <person name="Vollmers J."/>
            <person name="Rivas-Marin E."/>
            <person name="Kohn T."/>
            <person name="Peeters S.H."/>
            <person name="Heuer A."/>
            <person name="Rast P."/>
            <person name="Oberbeckmann S."/>
            <person name="Bunk B."/>
            <person name="Jeske O."/>
            <person name="Meyerdierks A."/>
            <person name="Storesund J.E."/>
            <person name="Kallscheuer N."/>
            <person name="Luecker S."/>
            <person name="Lage O.M."/>
            <person name="Pohl T."/>
            <person name="Merkel B.J."/>
            <person name="Hornburger P."/>
            <person name="Mueller R.-W."/>
            <person name="Bruemmer F."/>
            <person name="Labrenz M."/>
            <person name="Spormann A.M."/>
            <person name="Op Den Camp H."/>
            <person name="Overmann J."/>
            <person name="Amann R."/>
            <person name="Jetten M.S.M."/>
            <person name="Mascher T."/>
            <person name="Medema M.H."/>
            <person name="Devos D.P."/>
            <person name="Kaster A.-K."/>
            <person name="Ovreas L."/>
            <person name="Rohde M."/>
            <person name="Galperin M.Y."/>
            <person name="Jogler C."/>
        </authorList>
    </citation>
    <scope>NUCLEOTIDE SEQUENCE [LARGE SCALE GENOMIC DNA]</scope>
    <source>
        <strain evidence="7 8">Pla52n</strain>
    </source>
</reference>
<evidence type="ECO:0000313" key="7">
    <source>
        <dbReference type="EMBL" id="TWU06387.1"/>
    </source>
</evidence>
<evidence type="ECO:0000256" key="1">
    <source>
        <dbReference type="ARBA" id="ARBA00022485"/>
    </source>
</evidence>
<dbReference type="PANTHER" id="PTHR43498">
    <property type="entry name" value="FERREDOXIN:COB-COM HETERODISULFIDE REDUCTASE SUBUNIT A"/>
    <property type="match status" value="1"/>
</dbReference>
<dbReference type="AlphaFoldDB" id="A0A5C6B3Q1"/>
<organism evidence="7 8">
    <name type="scientific">Stieleria varia</name>
    <dbReference type="NCBI Taxonomy" id="2528005"/>
    <lineage>
        <taxon>Bacteria</taxon>
        <taxon>Pseudomonadati</taxon>
        <taxon>Planctomycetota</taxon>
        <taxon>Planctomycetia</taxon>
        <taxon>Pirellulales</taxon>
        <taxon>Pirellulaceae</taxon>
        <taxon>Stieleria</taxon>
    </lineage>
</organism>
<evidence type="ECO:0000256" key="4">
    <source>
        <dbReference type="ARBA" id="ARBA00023004"/>
    </source>
</evidence>
<dbReference type="InterPro" id="IPR036188">
    <property type="entry name" value="FAD/NAD-bd_sf"/>
</dbReference>
<dbReference type="Pfam" id="PF12831">
    <property type="entry name" value="FAD_oxidored"/>
    <property type="match status" value="1"/>
</dbReference>
<dbReference type="InterPro" id="IPR006311">
    <property type="entry name" value="TAT_signal"/>
</dbReference>
<evidence type="ECO:0000256" key="6">
    <source>
        <dbReference type="SAM" id="MobiDB-lite"/>
    </source>
</evidence>
<gene>
    <name evidence="7" type="ORF">Pla52n_21080</name>
</gene>
<keyword evidence="4" id="KW-0408">Iron</keyword>